<proteinExistence type="predicted"/>
<accession>A0A4P6MMB1</accession>
<organism evidence="2 3">
    <name type="scientific">Mycoplasmopsis phocirhinis</name>
    <dbReference type="NCBI Taxonomy" id="142650"/>
    <lineage>
        <taxon>Bacteria</taxon>
        <taxon>Bacillati</taxon>
        <taxon>Mycoplasmatota</taxon>
        <taxon>Mycoplasmoidales</taxon>
        <taxon>Metamycoplasmataceae</taxon>
        <taxon>Mycoplasmopsis</taxon>
    </lineage>
</organism>
<keyword evidence="1" id="KW-0812">Transmembrane</keyword>
<reference evidence="2 3" key="1">
    <citation type="submission" date="2019-01" db="EMBL/GenBank/DDBJ databases">
        <title>Complete sequence and annotation of the Mycoplasma phocirhinis strain 852T genome.</title>
        <authorList>
            <person name="Frasca S.Jr."/>
            <person name="Kutish G.F."/>
            <person name="Castellanos Gell J."/>
            <person name="Michaels D.L."/>
            <person name="Brown D.R."/>
        </authorList>
    </citation>
    <scope>NUCLEOTIDE SEQUENCE [LARGE SCALE GENOMIC DNA]</scope>
    <source>
        <strain evidence="2 3">852</strain>
    </source>
</reference>
<feature type="transmembrane region" description="Helical" evidence="1">
    <location>
        <begin position="6"/>
        <end position="26"/>
    </location>
</feature>
<evidence type="ECO:0008006" key="4">
    <source>
        <dbReference type="Google" id="ProtNLM"/>
    </source>
</evidence>
<sequence>MKKWKLWTLGAVVPMLVLGIGTSLVIDKRESYIKPKQAQTEFKIKIEGAVLNNGYFRAKKGDKLIDIIKLAQPLQNASLKDIEITKPIEKDLNIDIKFDIAKGPFLNWTLLSKTSQLIKYGIKKSIATKLLKHRRVNSKTTWTNISELKGIGPQTLKKLKQILIV</sequence>
<gene>
    <name evidence="2" type="ORF">EG856_01615</name>
</gene>
<name>A0A4P6MMB1_9BACT</name>
<keyword evidence="1" id="KW-1133">Transmembrane helix</keyword>
<keyword evidence="3" id="KW-1185">Reference proteome</keyword>
<protein>
    <recommendedName>
        <fullName evidence="4">Helix-hairpin-helix domain-containing protein</fullName>
    </recommendedName>
</protein>
<keyword evidence="1" id="KW-0472">Membrane</keyword>
<evidence type="ECO:0000313" key="2">
    <source>
        <dbReference type="EMBL" id="QBF34618.1"/>
    </source>
</evidence>
<dbReference type="RefSeq" id="WP_130429395.1">
    <property type="nucleotide sequence ID" value="NZ_CP034841.1"/>
</dbReference>
<dbReference type="OrthoDB" id="399398at2"/>
<dbReference type="Proteomes" id="UP000289326">
    <property type="component" value="Chromosome"/>
</dbReference>
<dbReference type="NCBIfam" id="NF045978">
    <property type="entry name" value="ComEA_MAG0490"/>
    <property type="match status" value="1"/>
</dbReference>
<evidence type="ECO:0000256" key="1">
    <source>
        <dbReference type="SAM" id="Phobius"/>
    </source>
</evidence>
<dbReference type="AlphaFoldDB" id="A0A4P6MMB1"/>
<evidence type="ECO:0000313" key="3">
    <source>
        <dbReference type="Proteomes" id="UP000289326"/>
    </source>
</evidence>
<dbReference type="KEGG" id="mphi:EG856_01615"/>
<dbReference type="EMBL" id="CP034841">
    <property type="protein sequence ID" value="QBF34618.1"/>
    <property type="molecule type" value="Genomic_DNA"/>
</dbReference>